<evidence type="ECO:0000313" key="2">
    <source>
        <dbReference type="Proteomes" id="UP000789570"/>
    </source>
</evidence>
<keyword evidence="2" id="KW-1185">Reference proteome</keyword>
<sequence>NTLKILKNSRVKNEHATTQKQVALIVPLLSPVTTLNQHYQSAQIGQFHFDCIHRLNYSKVSQDSN</sequence>
<accession>A0A9N9EK53</accession>
<dbReference type="AlphaFoldDB" id="A0A9N9EK53"/>
<evidence type="ECO:0000313" key="1">
    <source>
        <dbReference type="EMBL" id="CAG8683233.1"/>
    </source>
</evidence>
<organism evidence="1 2">
    <name type="scientific">Funneliformis caledonium</name>
    <dbReference type="NCBI Taxonomy" id="1117310"/>
    <lineage>
        <taxon>Eukaryota</taxon>
        <taxon>Fungi</taxon>
        <taxon>Fungi incertae sedis</taxon>
        <taxon>Mucoromycota</taxon>
        <taxon>Glomeromycotina</taxon>
        <taxon>Glomeromycetes</taxon>
        <taxon>Glomerales</taxon>
        <taxon>Glomeraceae</taxon>
        <taxon>Funneliformis</taxon>
    </lineage>
</organism>
<reference evidence="1" key="1">
    <citation type="submission" date="2021-06" db="EMBL/GenBank/DDBJ databases">
        <authorList>
            <person name="Kallberg Y."/>
            <person name="Tangrot J."/>
            <person name="Rosling A."/>
        </authorList>
    </citation>
    <scope>NUCLEOTIDE SEQUENCE</scope>
    <source>
        <strain evidence="1">UK204</strain>
    </source>
</reference>
<dbReference type="EMBL" id="CAJVPQ010006311">
    <property type="protein sequence ID" value="CAG8683233.1"/>
    <property type="molecule type" value="Genomic_DNA"/>
</dbReference>
<feature type="non-terminal residue" evidence="1">
    <location>
        <position position="65"/>
    </location>
</feature>
<comment type="caution">
    <text evidence="1">The sequence shown here is derived from an EMBL/GenBank/DDBJ whole genome shotgun (WGS) entry which is preliminary data.</text>
</comment>
<name>A0A9N9EK53_9GLOM</name>
<dbReference type="Proteomes" id="UP000789570">
    <property type="component" value="Unassembled WGS sequence"/>
</dbReference>
<gene>
    <name evidence="1" type="ORF">FCALED_LOCUS12612</name>
</gene>
<proteinExistence type="predicted"/>
<protein>
    <submittedName>
        <fullName evidence="1">10151_t:CDS:1</fullName>
    </submittedName>
</protein>